<feature type="domain" description="Sec16 Sec23-binding" evidence="8">
    <location>
        <begin position="1404"/>
        <end position="1523"/>
    </location>
</feature>
<dbReference type="GO" id="GO:0012507">
    <property type="term" value="C:ER to Golgi transport vesicle membrane"/>
    <property type="evidence" value="ECO:0007669"/>
    <property type="project" value="TreeGrafter"/>
</dbReference>
<feature type="region of interest" description="Disordered" evidence="7">
    <location>
        <begin position="339"/>
        <end position="358"/>
    </location>
</feature>
<gene>
    <name evidence="11" type="ORF">GGI19_003267</name>
</gene>
<dbReference type="GO" id="GO:0070973">
    <property type="term" value="P:protein localization to endoplasmic reticulum exit site"/>
    <property type="evidence" value="ECO:0007669"/>
    <property type="project" value="TreeGrafter"/>
</dbReference>
<feature type="compositionally biased region" description="Polar residues" evidence="7">
    <location>
        <begin position="1751"/>
        <end position="1761"/>
    </location>
</feature>
<dbReference type="PANTHER" id="PTHR13402">
    <property type="entry name" value="RGPR-RELATED"/>
    <property type="match status" value="1"/>
</dbReference>
<feature type="region of interest" description="Disordered" evidence="7">
    <location>
        <begin position="1600"/>
        <end position="1643"/>
    </location>
</feature>
<evidence type="ECO:0000256" key="3">
    <source>
        <dbReference type="ARBA" id="ARBA00022824"/>
    </source>
</evidence>
<keyword evidence="2 6" id="KW-0813">Transport</keyword>
<dbReference type="Pfam" id="PF12931">
    <property type="entry name" value="TPR_Sec16"/>
    <property type="match status" value="2"/>
</dbReference>
<keyword evidence="3 6" id="KW-0256">Endoplasmic reticulum</keyword>
<comment type="similarity">
    <text evidence="1 6">Belongs to the SEC16 family.</text>
</comment>
<sequence>MSHFTRPTLKSPPSRRGTPSSNDPIPFFNGQGVVSGGSNNSAAAAAAAGNAFYPSLSFQSEYQRAPAGMTNHQQQQWPSAQHGVPSGQYQQPTYGQASQREVPPRCATGPAVENPYQRYEYAYNAAPVAAPGMDPYRSASVVHSGTQYGTSFGYKATQVSGAADLAQPDGATFFDQLAATVEPSLISNVHMSLDAGNVVDPASGYYAAQYAEQPASISASGVVDLYDTGATLAGAAYSAEVSVSAANNSASEGAAQSGVVYDQSVGQYYDTNSGQYYDNSTGAWYYPQTISTDVVDAYPHSTAVVPEAAGSHTTAPEPISVSDGAAFFDNLGATQTGGSYSAAPQFPSLPDDGSKLSTADTNESLYQVSTEQLVRESPTSYRDVSAPASAAESSSPDRHASIEAAEQRELEHSYDNALSSAQRVSPTIGANNAGIAPVQDYRLGGEAESTTDIPTDDIASSAGPVVNQEAYGHPLPIETPIVPEAAYQMSTDHSHSHEHEHSATQASFDILDQGNSPVGEASSVEAPAEAILADIIGNASSSPLDSVAAFVTASETTATVAAITEVTLATFTHDHGSFTQSEDMDSSESASQARHIAQPLSDLPLSSHPLEPDLLPAHSADEQALPQEFGYPESGATSETMGRSIAAVSRPSLPTPSLSTNWSLQAEHDSASSVVDTAVETHMSDAVTVSATEGSQTNDVPVAEPFATSYNDSSSFYYSQQYNPYQVSAAATASVVTAEVGYESLDAQFTQDDHGVAGTEYIAEYPVYGGAAVYGETFASDGAPTTENQFQSFTTNTAYADDAAYANYDPYTGEYTGAYASNTADHVGNEFELSTYHSDQGTFIEPHAASEHYGGGTYVAYEGVSSNGYQADVHYGTAVSAPYGEPIEAARDLSQHAYRAASSLSGPALPPPPMIFDFQSHSERTSTDMSFYDRDAPLAATAAANVAVADTGEYEQQLGAGVHDPLGRLSACRPVVSFGFGGRLVTMFPRQVQRFNIYDSGKASKVAAGILQVRQLADHIPADHFVHSTPLLTGETSRGALLKRRDVAVACAKTWMASTLQAGLLSQEERVLCDVLVAVLSAFGAADVPQFELSAALEALQPLIAEGAHAANSASLADMPPPISHGSKGQLDELEGLLLKGKRMDAIDMACAQGLWTHALIIASCTGKQHWQSVVSAYTSSVLQSGHSTLGIQYRMFSGLGADSLDEPRRRYASEALVSSDGEFVTAADIGGAKARVNGHNEHPGGDSSSHATADWARILSLILANRTAGDQAAILKLGDRLRDSGQALAAHICYVLTLQSKDVFLPESPEAQPRAILLGTSEIVRSRTSSSAFEMPLTRYSRFYRKSSAIFLTELYEVAFALKTAAASDVQLASTSTGVPSGSGAAAAGSGASNAGGVRPTVLMCLPHLQAYKLYQAWWLVDCGQAALASRYCDSVLGVLATLPQGVPVPFIHTSLVQELRNLRDRLSGSGMTSIKAAEIVGDDAAVSGAGSKSWLARAMPRPSFTSFMSAFDSSIDKFITGADGNRISLESSLVPGKYEVGPDRTPQQQDRESERSAGPSRPLGAVSWEGRTPSPRILPATVTNGYSETTRYSDAYVPAFGSPRQSLDGRPSGLGTRDGSVSGRGSVPPRMYTPSNNTLSADQVTRDFSQLTTQPISQPQWGDPSNVHYGVHQSEYAAPRASFGDGSRVSMSSMSYGGEVAGSNAEPPAHSRPAITNDDEEDMFGFSRKQPSVKPGQGSARPSTDVARGTTTAASSSRPSVDASDEKASGKGDAQTDAKGGNGVLGILKSFWGGRKNQANLGEESHFVYDPVQKRWVDKNASAEQQDVGPPPPPPPSAMRFQPQSSSVPPPASMGIHSHGLSGMAYGSAATTGSSPLGMNGHAPPPPFHSSIGDRPHSEIPPVAASADLSRVGSPASSLGAMGAGSTPPASSGGRGGKRRAARTKYVDLLNQ</sequence>
<feature type="region of interest" description="Disordered" evidence="7">
    <location>
        <begin position="66"/>
        <end position="106"/>
    </location>
</feature>
<feature type="compositionally biased region" description="Low complexity" evidence="7">
    <location>
        <begin position="1922"/>
        <end position="1934"/>
    </location>
</feature>
<dbReference type="Pfam" id="PF17780">
    <property type="entry name" value="OCRE"/>
    <property type="match status" value="1"/>
</dbReference>
<dbReference type="CDD" id="cd09233">
    <property type="entry name" value="ACE1-Sec16-like"/>
    <property type="match status" value="1"/>
</dbReference>
<evidence type="ECO:0000256" key="6">
    <source>
        <dbReference type="RuleBase" id="RU364101"/>
    </source>
</evidence>
<name>A0A9W8LBP7_9FUNG</name>
<accession>A0A9W8LBP7</accession>
<feature type="region of interest" description="Disordered" evidence="7">
    <location>
        <begin position="1535"/>
        <end position="1583"/>
    </location>
</feature>
<feature type="compositionally biased region" description="Basic and acidic residues" evidence="7">
    <location>
        <begin position="1766"/>
        <end position="1778"/>
    </location>
</feature>
<dbReference type="InterPro" id="IPR041591">
    <property type="entry name" value="OCRE"/>
</dbReference>
<feature type="region of interest" description="Disordered" evidence="7">
    <location>
        <begin position="1"/>
        <end position="40"/>
    </location>
</feature>
<feature type="compositionally biased region" description="Polar residues" evidence="7">
    <location>
        <begin position="87"/>
        <end position="99"/>
    </location>
</feature>
<organism evidence="11 12">
    <name type="scientific">Coemansia pectinata</name>
    <dbReference type="NCBI Taxonomy" id="1052879"/>
    <lineage>
        <taxon>Eukaryota</taxon>
        <taxon>Fungi</taxon>
        <taxon>Fungi incertae sedis</taxon>
        <taxon>Zoopagomycota</taxon>
        <taxon>Kickxellomycotina</taxon>
        <taxon>Kickxellomycetes</taxon>
        <taxon>Kickxellales</taxon>
        <taxon>Kickxellaceae</taxon>
        <taxon>Coemansia</taxon>
    </lineage>
</organism>
<keyword evidence="4 6" id="KW-0931">ER-Golgi transport</keyword>
<dbReference type="GO" id="GO:0005789">
    <property type="term" value="C:endoplasmic reticulum membrane"/>
    <property type="evidence" value="ECO:0007669"/>
    <property type="project" value="UniProtKB-SubCell"/>
</dbReference>
<feature type="region of interest" description="Disordered" evidence="7">
    <location>
        <begin position="367"/>
        <end position="400"/>
    </location>
</feature>
<proteinExistence type="inferred from homology"/>
<dbReference type="OrthoDB" id="8918678at2759"/>
<feature type="region of interest" description="Disordered" evidence="7">
    <location>
        <begin position="1696"/>
        <end position="1785"/>
    </location>
</feature>
<dbReference type="PANTHER" id="PTHR13402:SF6">
    <property type="entry name" value="SECRETORY 16, ISOFORM I"/>
    <property type="match status" value="1"/>
</dbReference>
<dbReference type="GO" id="GO:0070971">
    <property type="term" value="C:endoplasmic reticulum exit site"/>
    <property type="evidence" value="ECO:0007669"/>
    <property type="project" value="TreeGrafter"/>
</dbReference>
<dbReference type="Proteomes" id="UP001140011">
    <property type="component" value="Unassembled WGS sequence"/>
</dbReference>
<feature type="domain" description="Sec16 central conserved" evidence="9">
    <location>
        <begin position="974"/>
        <end position="1033"/>
    </location>
</feature>
<evidence type="ECO:0000256" key="1">
    <source>
        <dbReference type="ARBA" id="ARBA00005927"/>
    </source>
</evidence>
<evidence type="ECO:0000256" key="2">
    <source>
        <dbReference type="ARBA" id="ARBA00022448"/>
    </source>
</evidence>
<dbReference type="GO" id="GO:0007030">
    <property type="term" value="P:Golgi organization"/>
    <property type="evidence" value="ECO:0007669"/>
    <property type="project" value="TreeGrafter"/>
</dbReference>
<feature type="region of interest" description="Disordered" evidence="7">
    <location>
        <begin position="1819"/>
        <end position="1954"/>
    </location>
</feature>
<dbReference type="GO" id="GO:0016192">
    <property type="term" value="P:vesicle-mediated transport"/>
    <property type="evidence" value="ECO:0007669"/>
    <property type="project" value="UniProtKB-KW"/>
</dbReference>
<dbReference type="InterPro" id="IPR024340">
    <property type="entry name" value="Sec16_CCD"/>
</dbReference>
<evidence type="ECO:0000259" key="10">
    <source>
        <dbReference type="Pfam" id="PF17780"/>
    </source>
</evidence>
<evidence type="ECO:0000259" key="8">
    <source>
        <dbReference type="Pfam" id="PF12931"/>
    </source>
</evidence>
<keyword evidence="6" id="KW-0072">Autophagy</keyword>
<dbReference type="GO" id="GO:0015031">
    <property type="term" value="P:protein transport"/>
    <property type="evidence" value="ECO:0007669"/>
    <property type="project" value="UniProtKB-KW"/>
</dbReference>
<feature type="compositionally biased region" description="Polar residues" evidence="7">
    <location>
        <begin position="70"/>
        <end position="79"/>
    </location>
</feature>
<dbReference type="Pfam" id="PF12932">
    <property type="entry name" value="Sec16"/>
    <property type="match status" value="1"/>
</dbReference>
<keyword evidence="12" id="KW-1185">Reference proteome</keyword>
<evidence type="ECO:0000256" key="5">
    <source>
        <dbReference type="ARBA" id="ARBA00024687"/>
    </source>
</evidence>
<evidence type="ECO:0000256" key="4">
    <source>
        <dbReference type="ARBA" id="ARBA00022892"/>
    </source>
</evidence>
<feature type="domain" description="Sec16 Sec23-binding" evidence="8">
    <location>
        <begin position="1135"/>
        <end position="1368"/>
    </location>
</feature>
<protein>
    <recommendedName>
        <fullName evidence="6">Protein transport protein sec16</fullName>
    </recommendedName>
</protein>
<comment type="caution">
    <text evidence="11">The sequence shown here is derived from an EMBL/GenBank/DDBJ whole genome shotgun (WGS) entry which is preliminary data.</text>
</comment>
<keyword evidence="6" id="KW-0472">Membrane</keyword>
<evidence type="ECO:0000256" key="7">
    <source>
        <dbReference type="SAM" id="MobiDB-lite"/>
    </source>
</evidence>
<dbReference type="Gene3D" id="1.25.40.1030">
    <property type="match status" value="1"/>
</dbReference>
<comment type="subcellular location">
    <subcellularLocation>
        <location evidence="6">Endoplasmic reticulum membrane</location>
    </subcellularLocation>
</comment>
<evidence type="ECO:0000313" key="12">
    <source>
        <dbReference type="Proteomes" id="UP001140011"/>
    </source>
</evidence>
<feature type="compositionally biased region" description="Polar residues" evidence="7">
    <location>
        <begin position="367"/>
        <end position="382"/>
    </location>
</feature>
<evidence type="ECO:0000313" key="11">
    <source>
        <dbReference type="EMBL" id="KAJ2753246.1"/>
    </source>
</evidence>
<dbReference type="InterPro" id="IPR024298">
    <property type="entry name" value="Sec16_Sec23-bd"/>
</dbReference>
<reference evidence="11" key="1">
    <citation type="submission" date="2022-07" db="EMBL/GenBank/DDBJ databases">
        <title>Phylogenomic reconstructions and comparative analyses of Kickxellomycotina fungi.</title>
        <authorList>
            <person name="Reynolds N.K."/>
            <person name="Stajich J.E."/>
            <person name="Barry K."/>
            <person name="Grigoriev I.V."/>
            <person name="Crous P."/>
            <person name="Smith M.E."/>
        </authorList>
    </citation>
    <scope>NUCLEOTIDE SEQUENCE</scope>
    <source>
        <strain evidence="11">BCRC 34297</strain>
    </source>
</reference>
<feature type="domain" description="OCRE" evidence="10">
    <location>
        <begin position="256"/>
        <end position="286"/>
    </location>
</feature>
<feature type="compositionally biased region" description="Low complexity" evidence="7">
    <location>
        <begin position="385"/>
        <end position="394"/>
    </location>
</feature>
<dbReference type="EMBL" id="JANBUH010000207">
    <property type="protein sequence ID" value="KAJ2753246.1"/>
    <property type="molecule type" value="Genomic_DNA"/>
</dbReference>
<dbReference type="GO" id="GO:0006914">
    <property type="term" value="P:autophagy"/>
    <property type="evidence" value="ECO:0007669"/>
    <property type="project" value="UniProtKB-KW"/>
</dbReference>
<keyword evidence="6" id="KW-0653">Protein transport</keyword>
<comment type="function">
    <text evidence="5 6">Involved in the initiation of assembly of the COPII coat required for the formation of transport vesicles from the endoplasmic reticulum (ER) and the selection of cargo molecules. Also involved in autophagy.</text>
</comment>
<evidence type="ECO:0000259" key="9">
    <source>
        <dbReference type="Pfam" id="PF12932"/>
    </source>
</evidence>